<evidence type="ECO:0008006" key="4">
    <source>
        <dbReference type="Google" id="ProtNLM"/>
    </source>
</evidence>
<dbReference type="RefSeq" id="WP_163922049.1">
    <property type="nucleotide sequence ID" value="NZ_AP022593.1"/>
</dbReference>
<name>A0A7I7S609_9MYCO</name>
<accession>A0A7I7S609</accession>
<reference evidence="2 3" key="1">
    <citation type="journal article" date="2019" name="Emerg. Microbes Infect.">
        <title>Comprehensive subspecies identification of 175 nontuberculous mycobacteria species based on 7547 genomic profiles.</title>
        <authorList>
            <person name="Matsumoto Y."/>
            <person name="Kinjo T."/>
            <person name="Motooka D."/>
            <person name="Nabeya D."/>
            <person name="Jung N."/>
            <person name="Uechi K."/>
            <person name="Horii T."/>
            <person name="Iida T."/>
            <person name="Fujita J."/>
            <person name="Nakamura S."/>
        </authorList>
    </citation>
    <scope>NUCLEOTIDE SEQUENCE [LARGE SCALE GENOMIC DNA]</scope>
    <source>
        <strain evidence="2 3">JCM 18538</strain>
    </source>
</reference>
<evidence type="ECO:0000313" key="2">
    <source>
        <dbReference type="EMBL" id="BBY51435.1"/>
    </source>
</evidence>
<feature type="chain" id="PRO_5029762846" description="Secreted protein" evidence="1">
    <location>
        <begin position="23"/>
        <end position="154"/>
    </location>
</feature>
<feature type="signal peptide" evidence="1">
    <location>
        <begin position="1"/>
        <end position="22"/>
    </location>
</feature>
<proteinExistence type="predicted"/>
<evidence type="ECO:0000313" key="3">
    <source>
        <dbReference type="Proteomes" id="UP000467428"/>
    </source>
</evidence>
<keyword evidence="3" id="KW-1185">Reference proteome</keyword>
<protein>
    <recommendedName>
        <fullName evidence="4">Secreted protein</fullName>
    </recommendedName>
</protein>
<organism evidence="2 3">
    <name type="scientific">Mycolicibacterium arabiense</name>
    <dbReference type="NCBI Taxonomy" id="1286181"/>
    <lineage>
        <taxon>Bacteria</taxon>
        <taxon>Bacillati</taxon>
        <taxon>Actinomycetota</taxon>
        <taxon>Actinomycetes</taxon>
        <taxon>Mycobacteriales</taxon>
        <taxon>Mycobacteriaceae</taxon>
        <taxon>Mycolicibacterium</taxon>
    </lineage>
</organism>
<dbReference type="EMBL" id="AP022593">
    <property type="protein sequence ID" value="BBY51435.1"/>
    <property type="molecule type" value="Genomic_DNA"/>
</dbReference>
<dbReference type="Proteomes" id="UP000467428">
    <property type="component" value="Chromosome"/>
</dbReference>
<dbReference type="AlphaFoldDB" id="A0A7I7S609"/>
<gene>
    <name evidence="2" type="ORF">MARA_49030</name>
</gene>
<geneLocation type="plasmid" evidence="3">
    <name>pjcm18538 dna</name>
</geneLocation>
<evidence type="ECO:0000256" key="1">
    <source>
        <dbReference type="SAM" id="SignalP"/>
    </source>
</evidence>
<keyword evidence="1" id="KW-0732">Signal</keyword>
<sequence>MRWFAISIAAAAIVAPAATASADPAVPPPCTGDLAGAMTWPAGADAPLRCDGGRWLSVDDPYPFSDRWVSDGPSMTLYGGARPNPVIEPGVWTATPLTAGDRCSARQTTVTYGKVDGPPRVDEGGVGQPLRLEVLPRLLTIDMSGDCLWQKQSD</sequence>
<dbReference type="KEGG" id="marz:MARA_49030"/>